<dbReference type="GO" id="GO:0016740">
    <property type="term" value="F:transferase activity"/>
    <property type="evidence" value="ECO:0007669"/>
    <property type="project" value="UniProtKB-KW"/>
</dbReference>
<dbReference type="AlphaFoldDB" id="A0A3M8R8J6"/>
<gene>
    <name evidence="2" type="ORF">EC580_05400</name>
</gene>
<sequence>MDGPVRQLDPLVSVCIPTYNRASKLQRAVDALLASSYKNLEIIISDNASSDDTENICAALAQSDRRVRYFRHSENQGPTANFEYARSQATGKYFLWHGDDDYLDPNYIGACINELENDQSLVLVSGVAAYHRGDGNITGYGKVIQPSSDSPMLRVTKYIWLVTENSIFCGAYRRAAVEECTMPNCLAGDWIWMAEVLLKGKAKVLPTIYVHRDYGDNTSSSLRRIASTIKAPPYHARFPRTAVSLNLAGHLSAFIVNSNPSLTRNKYFIFFALFNLVLLKQIGWSIRLRIAHGRHPGTTQRPRPGAGSG</sequence>
<dbReference type="Gene3D" id="3.90.550.10">
    <property type="entry name" value="Spore Coat Polysaccharide Biosynthesis Protein SpsA, Chain A"/>
    <property type="match status" value="1"/>
</dbReference>
<dbReference type="Pfam" id="PF00535">
    <property type="entry name" value="Glycos_transf_2"/>
    <property type="match status" value="1"/>
</dbReference>
<evidence type="ECO:0000313" key="2">
    <source>
        <dbReference type="EMBL" id="RNF64906.1"/>
    </source>
</evidence>
<protein>
    <submittedName>
        <fullName evidence="2">Glycosyltransferase family 2 protein</fullName>
    </submittedName>
</protein>
<keyword evidence="2" id="KW-0808">Transferase</keyword>
<reference evidence="2" key="1">
    <citation type="submission" date="2018-10" db="EMBL/GenBank/DDBJ databases">
        <title>Acidithiobacillus sulfuriphilus sp. nov.: an extremely acidophilic sulfur-oxidizing chemolithotroph isolated from a neutral pH environment.</title>
        <authorList>
            <person name="Falagan C."/>
            <person name="Moya-Beltran A."/>
            <person name="Quatrini R."/>
            <person name="Johnson D.B."/>
        </authorList>
    </citation>
    <scope>NUCLEOTIDE SEQUENCE [LARGE SCALE GENOMIC DNA]</scope>
    <source>
        <strain evidence="2">CJ-2</strain>
    </source>
</reference>
<accession>A0A3M8R8J6</accession>
<name>A0A3M8R8J6_9PROT</name>
<organism evidence="2">
    <name type="scientific">Acidithiobacillus sulfuriphilus</name>
    <dbReference type="NCBI Taxonomy" id="1867749"/>
    <lineage>
        <taxon>Bacteria</taxon>
        <taxon>Pseudomonadati</taxon>
        <taxon>Pseudomonadota</taxon>
        <taxon>Acidithiobacillia</taxon>
        <taxon>Acidithiobacillales</taxon>
        <taxon>Acidithiobacillaceae</taxon>
        <taxon>Acidithiobacillus</taxon>
    </lineage>
</organism>
<dbReference type="InterPro" id="IPR050834">
    <property type="entry name" value="Glycosyltransf_2"/>
</dbReference>
<proteinExistence type="predicted"/>
<dbReference type="EMBL" id="RIZI01000147">
    <property type="protein sequence ID" value="RNF64906.1"/>
    <property type="molecule type" value="Genomic_DNA"/>
</dbReference>
<dbReference type="PANTHER" id="PTHR43685">
    <property type="entry name" value="GLYCOSYLTRANSFERASE"/>
    <property type="match status" value="1"/>
</dbReference>
<dbReference type="RefSeq" id="WP_123102936.1">
    <property type="nucleotide sequence ID" value="NZ_CP127527.1"/>
</dbReference>
<dbReference type="PANTHER" id="PTHR43685:SF11">
    <property type="entry name" value="GLYCOSYLTRANSFERASE TAGX-RELATED"/>
    <property type="match status" value="1"/>
</dbReference>
<dbReference type="OrthoDB" id="5291101at2"/>
<comment type="caution">
    <text evidence="2">The sequence shown here is derived from an EMBL/GenBank/DDBJ whole genome shotgun (WGS) entry which is preliminary data.</text>
</comment>
<dbReference type="SUPFAM" id="SSF53448">
    <property type="entry name" value="Nucleotide-diphospho-sugar transferases"/>
    <property type="match status" value="1"/>
</dbReference>
<dbReference type="CDD" id="cd00761">
    <property type="entry name" value="Glyco_tranf_GTA_type"/>
    <property type="match status" value="1"/>
</dbReference>
<dbReference type="InterPro" id="IPR001173">
    <property type="entry name" value="Glyco_trans_2-like"/>
</dbReference>
<feature type="domain" description="Glycosyltransferase 2-like" evidence="1">
    <location>
        <begin position="13"/>
        <end position="179"/>
    </location>
</feature>
<dbReference type="InterPro" id="IPR029044">
    <property type="entry name" value="Nucleotide-diphossugar_trans"/>
</dbReference>
<evidence type="ECO:0000259" key="1">
    <source>
        <dbReference type="Pfam" id="PF00535"/>
    </source>
</evidence>